<evidence type="ECO:0000313" key="2">
    <source>
        <dbReference type="EMBL" id="CAG8668355.1"/>
    </source>
</evidence>
<evidence type="ECO:0000256" key="1">
    <source>
        <dbReference type="SAM" id="MobiDB-lite"/>
    </source>
</evidence>
<name>A0A9N9E8C6_9GLOM</name>
<feature type="non-terminal residue" evidence="2">
    <location>
        <position position="1"/>
    </location>
</feature>
<feature type="compositionally biased region" description="Acidic residues" evidence="1">
    <location>
        <begin position="59"/>
        <end position="69"/>
    </location>
</feature>
<evidence type="ECO:0000313" key="3">
    <source>
        <dbReference type="Proteomes" id="UP000789831"/>
    </source>
</evidence>
<feature type="non-terminal residue" evidence="2">
    <location>
        <position position="388"/>
    </location>
</feature>
<dbReference type="EMBL" id="CAJVPL010007213">
    <property type="protein sequence ID" value="CAG8668355.1"/>
    <property type="molecule type" value="Genomic_DNA"/>
</dbReference>
<sequence>TNNGTMLSDDDEKVDKKNSMMQDEDEKVNSKEFAAKKDTAIQDKNASESSTGHQNSELNPDDMELDPESESNHESEQAPDLCEAIPGLYRLLDLCKDEGSNGLVDKIIIWQQHVKRLCNELVPRSFKSISKIDYKKLNSKSVHLIGCYGRNEMIAKFLLNKNAIDQTNYKLLIASSSSPRNAYGTNSIANMTLRPGIYLLKLPLVEANTNPFEHQFLVIHWSEDGCYEDLASSHLKKNLSNMHRYLTKLTEHQICIMSETDLDNINWQVFGTDEEDHSAEEDDYDENDICYDFEVKKSQEQKENFELYPGFEVHIPKLSIRENNFANGSIPLYPLIVESVSNQTFLTREILPATKNTEKSYINFNSIQKLHDYFKDKLETQKCALILS</sequence>
<feature type="compositionally biased region" description="Polar residues" evidence="1">
    <location>
        <begin position="42"/>
        <end position="58"/>
    </location>
</feature>
<dbReference type="AlphaFoldDB" id="A0A9N9E8C6"/>
<proteinExistence type="predicted"/>
<reference evidence="2" key="1">
    <citation type="submission" date="2021-06" db="EMBL/GenBank/DDBJ databases">
        <authorList>
            <person name="Kallberg Y."/>
            <person name="Tangrot J."/>
            <person name="Rosling A."/>
        </authorList>
    </citation>
    <scope>NUCLEOTIDE SEQUENCE</scope>
    <source>
        <strain evidence="2">MT106</strain>
    </source>
</reference>
<feature type="compositionally biased region" description="Basic and acidic residues" evidence="1">
    <location>
        <begin position="27"/>
        <end position="41"/>
    </location>
</feature>
<accession>A0A9N9E8C6</accession>
<keyword evidence="3" id="KW-1185">Reference proteome</keyword>
<organism evidence="2 3">
    <name type="scientific">Ambispora gerdemannii</name>
    <dbReference type="NCBI Taxonomy" id="144530"/>
    <lineage>
        <taxon>Eukaryota</taxon>
        <taxon>Fungi</taxon>
        <taxon>Fungi incertae sedis</taxon>
        <taxon>Mucoromycota</taxon>
        <taxon>Glomeromycotina</taxon>
        <taxon>Glomeromycetes</taxon>
        <taxon>Archaeosporales</taxon>
        <taxon>Ambisporaceae</taxon>
        <taxon>Ambispora</taxon>
    </lineage>
</organism>
<comment type="caution">
    <text evidence="2">The sequence shown here is derived from an EMBL/GenBank/DDBJ whole genome shotgun (WGS) entry which is preliminary data.</text>
</comment>
<dbReference type="Proteomes" id="UP000789831">
    <property type="component" value="Unassembled WGS sequence"/>
</dbReference>
<protein>
    <submittedName>
        <fullName evidence="2">6589_t:CDS:1</fullName>
    </submittedName>
</protein>
<feature type="region of interest" description="Disordered" evidence="1">
    <location>
        <begin position="1"/>
        <end position="79"/>
    </location>
</feature>
<dbReference type="OrthoDB" id="2442347at2759"/>
<gene>
    <name evidence="2" type="ORF">AGERDE_LOCUS12141</name>
</gene>